<dbReference type="AlphaFoldDB" id="A0A6B2QZX7"/>
<accession>A0A6B2QZX7</accession>
<name>A0A6B2QZX7_9BURK</name>
<sequence>MSKSNLTQSKINSEVQRLLEKYDCNYKFHEVRAAFMGAIASPYVVDPVFELNALWDGEFPELDSTQAIDEVRQIFLEDFWNLLAEHADEAADRPFELTSLAAPATLTELKAQAQLRGEELDAFMDAFYQDQENVELSDEVAESVDIIEELIGMCSELMNMDPDTSLSPDELKELAGNMNKMRDMAEIELNNIILSCA</sequence>
<gene>
    <name evidence="1" type="ORF">G3I67_03580</name>
</gene>
<evidence type="ECO:0000313" key="1">
    <source>
        <dbReference type="EMBL" id="NDY82307.1"/>
    </source>
</evidence>
<protein>
    <submittedName>
        <fullName evidence="1">Uncharacterized protein</fullName>
    </submittedName>
</protein>
<organism evidence="1">
    <name type="scientific">Sheuella amnicola</name>
    <dbReference type="NCBI Taxonomy" id="2707330"/>
    <lineage>
        <taxon>Bacteria</taxon>
        <taxon>Pseudomonadati</taxon>
        <taxon>Pseudomonadota</taxon>
        <taxon>Betaproteobacteria</taxon>
        <taxon>Burkholderiales</taxon>
        <taxon>Alcaligenaceae</taxon>
        <taxon>Sheuella</taxon>
    </lineage>
</organism>
<reference evidence="1" key="1">
    <citation type="submission" date="2020-02" db="EMBL/GenBank/DDBJ databases">
        <authorList>
            <person name="Chen W.-M."/>
        </authorList>
    </citation>
    <scope>NUCLEOTIDE SEQUENCE</scope>
    <source>
        <strain evidence="1">NBD-18</strain>
    </source>
</reference>
<comment type="caution">
    <text evidence="1">The sequence shown here is derived from an EMBL/GenBank/DDBJ whole genome shotgun (WGS) entry which is preliminary data.</text>
</comment>
<dbReference type="RefSeq" id="WP_163651614.1">
    <property type="nucleotide sequence ID" value="NZ_JAAGRN010000002.1"/>
</dbReference>
<dbReference type="EMBL" id="JAAGRN010000002">
    <property type="protein sequence ID" value="NDY82307.1"/>
    <property type="molecule type" value="Genomic_DNA"/>
</dbReference>
<proteinExistence type="predicted"/>